<reference evidence="2 3" key="1">
    <citation type="submission" date="2016-07" db="EMBL/GenBank/DDBJ databases">
        <title>High microdiversification within the ubiquitous acI lineage of Actinobacteria.</title>
        <authorList>
            <person name="Neuenschwander S.M."/>
            <person name="Salcher M."/>
            <person name="Ghai R."/>
            <person name="Pernthaler J."/>
        </authorList>
    </citation>
    <scope>NUCLEOTIDE SEQUENCE [LARGE SCALE GENOMIC DNA]</scope>
    <source>
        <strain evidence="2">MMS-IIA-15</strain>
    </source>
</reference>
<feature type="transmembrane region" description="Helical" evidence="1">
    <location>
        <begin position="48"/>
        <end position="67"/>
    </location>
</feature>
<dbReference type="Proteomes" id="UP000217186">
    <property type="component" value="Chromosome"/>
</dbReference>
<evidence type="ECO:0000313" key="2">
    <source>
        <dbReference type="EMBL" id="ASY20370.1"/>
    </source>
</evidence>
<organism evidence="2 3">
    <name type="scientific">Candidatus Planktophila vernalis</name>
    <dbReference type="NCBI Taxonomy" id="1884907"/>
    <lineage>
        <taxon>Bacteria</taxon>
        <taxon>Bacillati</taxon>
        <taxon>Actinomycetota</taxon>
        <taxon>Actinomycetes</taxon>
        <taxon>Candidatus Nanopelagicales</taxon>
        <taxon>Candidatus Nanopelagicaceae</taxon>
        <taxon>Candidatus Planktophila</taxon>
    </lineage>
</organism>
<accession>A0A249KU87</accession>
<keyword evidence="1" id="KW-0812">Transmembrane</keyword>
<keyword evidence="1" id="KW-1133">Transmembrane helix</keyword>
<keyword evidence="3" id="KW-1185">Reference proteome</keyword>
<dbReference type="EMBL" id="CP016776">
    <property type="protein sequence ID" value="ASY20370.1"/>
    <property type="molecule type" value="Genomic_DNA"/>
</dbReference>
<name>A0A249KU87_9ACTN</name>
<keyword evidence="1" id="KW-0472">Membrane</keyword>
<dbReference type="KEGG" id="pvn:A7sIIA15_05890"/>
<dbReference type="RefSeq" id="WP_095686225.1">
    <property type="nucleotide sequence ID" value="NZ_CP016776.1"/>
</dbReference>
<dbReference type="AlphaFoldDB" id="A0A249KU87"/>
<gene>
    <name evidence="2" type="ORF">A7sIIA15_05890</name>
</gene>
<evidence type="ECO:0000313" key="3">
    <source>
        <dbReference type="Proteomes" id="UP000217186"/>
    </source>
</evidence>
<feature type="transmembrane region" description="Helical" evidence="1">
    <location>
        <begin position="12"/>
        <end position="36"/>
    </location>
</feature>
<feature type="transmembrane region" description="Helical" evidence="1">
    <location>
        <begin position="97"/>
        <end position="118"/>
    </location>
</feature>
<proteinExistence type="predicted"/>
<dbReference type="OrthoDB" id="5197228at2"/>
<protein>
    <submittedName>
        <fullName evidence="2">Uncharacterized protein</fullName>
    </submittedName>
</protein>
<sequence>MTQDPAKAAKARALVAALLIFESAVIASLGVWLIVLTINADSVEIRPLLGELIFIALGSGGLFAAAAGYRRGKYFGRAPAFLANLIAIGVSKYQFDAGLYIVAIPLFILAVVTVVSVLRAIPDRLPTS</sequence>
<evidence type="ECO:0000256" key="1">
    <source>
        <dbReference type="SAM" id="Phobius"/>
    </source>
</evidence>